<accession>A0ABU5GU34</accession>
<evidence type="ECO:0000313" key="2">
    <source>
        <dbReference type="EMBL" id="MDY7220309.1"/>
    </source>
</evidence>
<dbReference type="EMBL" id="JAXIVU010000024">
    <property type="protein sequence ID" value="MDY7220309.1"/>
    <property type="molecule type" value="Genomic_DNA"/>
</dbReference>
<proteinExistence type="predicted"/>
<evidence type="ECO:0000256" key="1">
    <source>
        <dbReference type="SAM" id="Phobius"/>
    </source>
</evidence>
<dbReference type="Proteomes" id="UP001294570">
    <property type="component" value="Unassembled WGS sequence"/>
</dbReference>
<reference evidence="2 3" key="1">
    <citation type="submission" date="2023-12" db="EMBL/GenBank/DDBJ databases">
        <title>Denitrificimonas halotolerans sp. nov.,a novel species isolated from landfill leachate.</title>
        <authorList>
            <person name="Wang S."/>
        </authorList>
    </citation>
    <scope>NUCLEOTIDE SEQUENCE [LARGE SCALE GENOMIC DNA]</scope>
    <source>
        <strain evidence="2 3">JX-1</strain>
    </source>
</reference>
<name>A0ABU5GU34_9GAMM</name>
<evidence type="ECO:0008006" key="4">
    <source>
        <dbReference type="Google" id="ProtNLM"/>
    </source>
</evidence>
<comment type="caution">
    <text evidence="2">The sequence shown here is derived from an EMBL/GenBank/DDBJ whole genome shotgun (WGS) entry which is preliminary data.</text>
</comment>
<keyword evidence="3" id="KW-1185">Reference proteome</keyword>
<dbReference type="InterPro" id="IPR036465">
    <property type="entry name" value="vWFA_dom_sf"/>
</dbReference>
<evidence type="ECO:0000313" key="3">
    <source>
        <dbReference type="Proteomes" id="UP001294570"/>
    </source>
</evidence>
<organism evidence="2 3">
    <name type="scientific">Denitrificimonas halotolerans</name>
    <dbReference type="NCBI Taxonomy" id="3098930"/>
    <lineage>
        <taxon>Bacteria</taxon>
        <taxon>Pseudomonadati</taxon>
        <taxon>Pseudomonadota</taxon>
        <taxon>Gammaproteobacteria</taxon>
        <taxon>Pseudomonadales</taxon>
        <taxon>Pseudomonadaceae</taxon>
        <taxon>Denitrificimonas</taxon>
    </lineage>
</organism>
<dbReference type="Gene3D" id="3.40.50.410">
    <property type="entry name" value="von Willebrand factor, type A domain"/>
    <property type="match status" value="1"/>
</dbReference>
<dbReference type="SUPFAM" id="SSF53300">
    <property type="entry name" value="vWA-like"/>
    <property type="match status" value="1"/>
</dbReference>
<sequence length="421" mass="45954">MQRIVRSSETYSSLDSRIHNCNQILNEVCPPHLAQLFAVCRQGSDGLVEWWSPLGGQAIPLAALSSDQQARLLKIFEQRKESLAEIAAELDGSGQAEAAQQIRERLTESDLSHLYSIDNHPVVVNWHRSAVKQAVATAVPVDAAKKRRWWPWLLLLLLLLLAAVLALFWYWQKGGLNSQPASTPPAETIESIPASIDSYACRPQTGQPIPELVTVFDTSGSMTLNIHATAEDEYLWLRRDVPGVMDLDHLMRIMSEPTREQVAKRAYAEMLASLHPDIATRLITFQGCETVVDHGLYDASQRSLLMQTLQGIAADYGTPLTASLRHAAASVDGVNADAVIILFIDGEDGCGEDVCALSEQLAQSQPRLKVNVVDVSGNGLSHCVAQATGGRIYSTQDIAQISEVFVQAVAELADGECHSAE</sequence>
<feature type="transmembrane region" description="Helical" evidence="1">
    <location>
        <begin position="152"/>
        <end position="171"/>
    </location>
</feature>
<keyword evidence="1" id="KW-1133">Transmembrane helix</keyword>
<protein>
    <recommendedName>
        <fullName evidence="4">VWFA domain-containing protein</fullName>
    </recommendedName>
</protein>
<keyword evidence="1" id="KW-0812">Transmembrane</keyword>
<gene>
    <name evidence="2" type="ORF">TOI97_12120</name>
</gene>
<dbReference type="RefSeq" id="WP_321554392.1">
    <property type="nucleotide sequence ID" value="NZ_JAXIVU010000024.1"/>
</dbReference>
<keyword evidence="1" id="KW-0472">Membrane</keyword>